<comment type="similarity">
    <text evidence="4">Belongs to the peptidase C56 family. HSP31-like subfamily.</text>
</comment>
<dbReference type="Gene3D" id="3.40.50.880">
    <property type="match status" value="1"/>
</dbReference>
<dbReference type="GO" id="GO:0005737">
    <property type="term" value="C:cytoplasm"/>
    <property type="evidence" value="ECO:0007669"/>
    <property type="project" value="TreeGrafter"/>
</dbReference>
<keyword evidence="8" id="KW-1185">Reference proteome</keyword>
<name>A0A2T0FGA2_9ASCO</name>
<evidence type="ECO:0000313" key="8">
    <source>
        <dbReference type="Proteomes" id="UP000238350"/>
    </source>
</evidence>
<sequence length="238" mass="25565">MTPPKSVALAVTSYYGPFYEDGKKTGAYFSEVYHPWKYFTEQGYKVQLFSETGTFNWDQHSIADGALSADEKAVLDDKSHDFHKATQAIKKASELNPADYGVFYAAGGHGTIFDFDGKAPGVASFAGKVWDDGGVVSAVCHGPVILGFIKDKDGKLVTEGRKVTGFSDEGEVLFHLDGLLKKNGWKTVQDVVKGKSTYVAPEPPLASTVVTDGRLLTGANPASATPLAEAVDKVYKSL</sequence>
<dbReference type="EC" id="4.2.1.130" evidence="1"/>
<dbReference type="EMBL" id="NDIQ01000001">
    <property type="protein sequence ID" value="PRT54010.1"/>
    <property type="molecule type" value="Genomic_DNA"/>
</dbReference>
<dbReference type="GO" id="GO:0019172">
    <property type="term" value="F:glyoxalase III activity"/>
    <property type="evidence" value="ECO:0007669"/>
    <property type="project" value="UniProtKB-EC"/>
</dbReference>
<dbReference type="AlphaFoldDB" id="A0A2T0FGA2"/>
<evidence type="ECO:0000256" key="3">
    <source>
        <dbReference type="ARBA" id="ARBA00023239"/>
    </source>
</evidence>
<dbReference type="GO" id="GO:0019243">
    <property type="term" value="P:methylglyoxal catabolic process to D-lactate via S-lactoyl-glutathione"/>
    <property type="evidence" value="ECO:0007669"/>
    <property type="project" value="TreeGrafter"/>
</dbReference>
<comment type="caution">
    <text evidence="7">The sequence shown here is derived from an EMBL/GenBank/DDBJ whole genome shotgun (WGS) entry which is preliminary data.</text>
</comment>
<evidence type="ECO:0000259" key="6">
    <source>
        <dbReference type="Pfam" id="PF01965"/>
    </source>
</evidence>
<reference evidence="7 8" key="1">
    <citation type="submission" date="2017-04" db="EMBL/GenBank/DDBJ databases">
        <title>Genome sequencing of [Candida] sorbophila.</title>
        <authorList>
            <person name="Ahn J.O."/>
        </authorList>
    </citation>
    <scope>NUCLEOTIDE SEQUENCE [LARGE SCALE GENOMIC DNA]</scope>
    <source>
        <strain evidence="7 8">DS02</strain>
    </source>
</reference>
<dbReference type="Pfam" id="PF01965">
    <property type="entry name" value="DJ-1_PfpI"/>
    <property type="match status" value="1"/>
</dbReference>
<organism evidence="7 8">
    <name type="scientific">Wickerhamiella sorbophila</name>
    <dbReference type="NCBI Taxonomy" id="45607"/>
    <lineage>
        <taxon>Eukaryota</taxon>
        <taxon>Fungi</taxon>
        <taxon>Dikarya</taxon>
        <taxon>Ascomycota</taxon>
        <taxon>Saccharomycotina</taxon>
        <taxon>Dipodascomycetes</taxon>
        <taxon>Dipodascales</taxon>
        <taxon>Trichomonascaceae</taxon>
        <taxon>Wickerhamiella</taxon>
    </lineage>
</organism>
<dbReference type="PANTHER" id="PTHR48094:SF11">
    <property type="entry name" value="GLUTATHIONE-INDEPENDENT GLYOXALASE HSP31-RELATED"/>
    <property type="match status" value="1"/>
</dbReference>
<gene>
    <name evidence="7" type="ORF">B9G98_01630</name>
</gene>
<dbReference type="GeneID" id="36515379"/>
<keyword evidence="2" id="KW-0346">Stress response</keyword>
<accession>A0A2T0FGA2</accession>
<dbReference type="InterPro" id="IPR050325">
    <property type="entry name" value="Prot/Nucl_acid_deglycase"/>
</dbReference>
<dbReference type="SUPFAM" id="SSF52317">
    <property type="entry name" value="Class I glutamine amidotransferase-like"/>
    <property type="match status" value="1"/>
</dbReference>
<evidence type="ECO:0000256" key="2">
    <source>
        <dbReference type="ARBA" id="ARBA00023016"/>
    </source>
</evidence>
<dbReference type="OrthoDB" id="543156at2759"/>
<dbReference type="InterPro" id="IPR002818">
    <property type="entry name" value="DJ-1/PfpI"/>
</dbReference>
<comment type="catalytic activity">
    <reaction evidence="5">
        <text>methylglyoxal + H2O = (R)-lactate + H(+)</text>
        <dbReference type="Rhea" id="RHEA:27754"/>
        <dbReference type="ChEBI" id="CHEBI:15377"/>
        <dbReference type="ChEBI" id="CHEBI:15378"/>
        <dbReference type="ChEBI" id="CHEBI:16004"/>
        <dbReference type="ChEBI" id="CHEBI:17158"/>
        <dbReference type="EC" id="4.2.1.130"/>
    </reaction>
</comment>
<evidence type="ECO:0000256" key="5">
    <source>
        <dbReference type="ARBA" id="ARBA00048082"/>
    </source>
</evidence>
<dbReference type="RefSeq" id="XP_024663956.1">
    <property type="nucleotide sequence ID" value="XM_024808188.1"/>
</dbReference>
<dbReference type="STRING" id="45607.A0A2T0FGA2"/>
<dbReference type="InterPro" id="IPR029062">
    <property type="entry name" value="Class_I_gatase-like"/>
</dbReference>
<evidence type="ECO:0000256" key="4">
    <source>
        <dbReference type="ARBA" id="ARBA00038493"/>
    </source>
</evidence>
<evidence type="ECO:0000313" key="7">
    <source>
        <dbReference type="EMBL" id="PRT54010.1"/>
    </source>
</evidence>
<dbReference type="PANTHER" id="PTHR48094">
    <property type="entry name" value="PROTEIN/NUCLEIC ACID DEGLYCASE DJ-1-RELATED"/>
    <property type="match status" value="1"/>
</dbReference>
<dbReference type="Proteomes" id="UP000238350">
    <property type="component" value="Unassembled WGS sequence"/>
</dbReference>
<protein>
    <recommendedName>
        <fullName evidence="1">D-lactate dehydratase</fullName>
        <ecNumber evidence="1">4.2.1.130</ecNumber>
    </recommendedName>
</protein>
<evidence type="ECO:0000256" key="1">
    <source>
        <dbReference type="ARBA" id="ARBA00013134"/>
    </source>
</evidence>
<proteinExistence type="inferred from homology"/>
<feature type="domain" description="DJ-1/PfpI" evidence="6">
    <location>
        <begin position="30"/>
        <end position="230"/>
    </location>
</feature>
<keyword evidence="3" id="KW-0456">Lyase</keyword>